<name>A0AC61R4H2_9FIRM</name>
<sequence length="295" mass="32114">MSKAILLDIDGTLLNSKKELTPRTKDALLKAQAQGCRLVLASGRPVNGLAGLAKDLKMDEYGGLLVAFNGGMVLDAKTGEVLFERAMRVEESQAVLEHMKKFDVVVLVDHGEYMFTNDVFKTIERDGKPFNVVEYEARSNRYRLCEIKDLVAFVDFPTHKILVAGTPSYLRAHAQEMAKPFDGVLNSMFTADFYYEFTAQGIDKAEALRQSLDKAGFAPKEAIAFGDAQNDASMLAWAGTGVAMGNAVPSLKAAADFVTASNDEDGIARYLEARVLKAGGSKIVEKPTNPAMMEA</sequence>
<dbReference type="Proteomes" id="UP000308836">
    <property type="component" value="Unassembled WGS sequence"/>
</dbReference>
<organism evidence="1 2">
    <name type="scientific">Dubosiella muris</name>
    <dbReference type="NCBI Taxonomy" id="3038133"/>
    <lineage>
        <taxon>Bacteria</taxon>
        <taxon>Bacillati</taxon>
        <taxon>Bacillota</taxon>
        <taxon>Erysipelotrichia</taxon>
        <taxon>Erysipelotrichales</taxon>
        <taxon>Erysipelotrichaceae</taxon>
        <taxon>Dubosiella</taxon>
    </lineage>
</organism>
<comment type="caution">
    <text evidence="1">The sequence shown here is derived from an EMBL/GenBank/DDBJ whole genome shotgun (WGS) entry which is preliminary data.</text>
</comment>
<reference evidence="1" key="1">
    <citation type="submission" date="2019-04" db="EMBL/GenBank/DDBJ databases">
        <title>Microbes associate with the intestines of laboratory mice.</title>
        <authorList>
            <person name="Navarre W."/>
            <person name="Wong E."/>
            <person name="Huang K."/>
            <person name="Tropini C."/>
            <person name="Ng K."/>
            <person name="Yu B."/>
        </authorList>
    </citation>
    <scope>NUCLEOTIDE SEQUENCE</scope>
    <source>
        <strain evidence="1">NM09_H32</strain>
    </source>
</reference>
<gene>
    <name evidence="1" type="ORF">E5336_11365</name>
</gene>
<evidence type="ECO:0000313" key="2">
    <source>
        <dbReference type="Proteomes" id="UP000308836"/>
    </source>
</evidence>
<proteinExistence type="predicted"/>
<protein>
    <submittedName>
        <fullName evidence="1">HAD family phosphatase</fullName>
    </submittedName>
</protein>
<dbReference type="EMBL" id="SRYG01000030">
    <property type="protein sequence ID" value="TGY64872.1"/>
    <property type="molecule type" value="Genomic_DNA"/>
</dbReference>
<accession>A0AC61R4H2</accession>
<evidence type="ECO:0000313" key="1">
    <source>
        <dbReference type="EMBL" id="TGY64872.1"/>
    </source>
</evidence>
<keyword evidence="2" id="KW-1185">Reference proteome</keyword>